<name>A0ABV2HWC6_9HYPH</name>
<dbReference type="EMBL" id="JBEPLM010000008">
    <property type="protein sequence ID" value="MET3594911.1"/>
    <property type="molecule type" value="Genomic_DNA"/>
</dbReference>
<dbReference type="Proteomes" id="UP001549036">
    <property type="component" value="Unassembled WGS sequence"/>
</dbReference>
<accession>A0ABV2HWC6</accession>
<organism evidence="2 3">
    <name type="scientific">Mesorhizobium shonense</name>
    <dbReference type="NCBI Taxonomy" id="1209948"/>
    <lineage>
        <taxon>Bacteria</taxon>
        <taxon>Pseudomonadati</taxon>
        <taxon>Pseudomonadota</taxon>
        <taxon>Alphaproteobacteria</taxon>
        <taxon>Hyphomicrobiales</taxon>
        <taxon>Phyllobacteriaceae</taxon>
        <taxon>Mesorhizobium</taxon>
    </lineage>
</organism>
<evidence type="ECO:0000313" key="2">
    <source>
        <dbReference type="EMBL" id="MET3594911.1"/>
    </source>
</evidence>
<feature type="region of interest" description="Disordered" evidence="1">
    <location>
        <begin position="1"/>
        <end position="29"/>
    </location>
</feature>
<comment type="caution">
    <text evidence="2">The sequence shown here is derived from an EMBL/GenBank/DDBJ whole genome shotgun (WGS) entry which is preliminary data.</text>
</comment>
<evidence type="ECO:0000256" key="1">
    <source>
        <dbReference type="SAM" id="MobiDB-lite"/>
    </source>
</evidence>
<sequence length="64" mass="6636">MSLSMKEATAISAVASGPTSRARGAGPPGQSVMVIRYPQIALLKRYEAQATATADITVDSGRMP</sequence>
<proteinExistence type="predicted"/>
<reference evidence="2 3" key="1">
    <citation type="submission" date="2024-06" db="EMBL/GenBank/DDBJ databases">
        <title>Genomic Encyclopedia of Type Strains, Phase IV (KMG-IV): sequencing the most valuable type-strain genomes for metagenomic binning, comparative biology and taxonomic classification.</title>
        <authorList>
            <person name="Goeker M."/>
        </authorList>
    </citation>
    <scope>NUCLEOTIDE SEQUENCE [LARGE SCALE GENOMIC DNA]</scope>
    <source>
        <strain evidence="2 3">DSM 29846</strain>
    </source>
</reference>
<keyword evidence="3" id="KW-1185">Reference proteome</keyword>
<evidence type="ECO:0000313" key="3">
    <source>
        <dbReference type="Proteomes" id="UP001549036"/>
    </source>
</evidence>
<gene>
    <name evidence="2" type="ORF">ABID26_004319</name>
</gene>
<protein>
    <submittedName>
        <fullName evidence="2">Uncharacterized protein</fullName>
    </submittedName>
</protein>